<evidence type="ECO:0000313" key="2">
    <source>
        <dbReference type="EMBL" id="SNW62628.1"/>
    </source>
</evidence>
<reference evidence="2" key="1">
    <citation type="submission" date="2017-08" db="EMBL/GenBank/DDBJ databases">
        <authorList>
            <consortium name="Urmite Genomes"/>
        </authorList>
    </citation>
    <scope>NUCLEOTIDE SEQUENCE [LARGE SCALE GENOMIC DNA]</scope>
    <source>
        <strain evidence="2">IHUMI-LCC2</strain>
    </source>
</reference>
<evidence type="ECO:0000313" key="3">
    <source>
        <dbReference type="Proteomes" id="UP000236316"/>
    </source>
</evidence>
<keyword evidence="1 2" id="KW-0812">Transmembrane</keyword>
<dbReference type="RefSeq" id="YP_009448930.1">
    <property type="nucleotide sequence ID" value="NC_036594.1"/>
</dbReference>
<organism evidence="2">
    <name type="scientific">Orpheovirus IHUMI-LCC2</name>
    <dbReference type="NCBI Taxonomy" id="2023057"/>
    <lineage>
        <taxon>Viruses</taxon>
        <taxon>Varidnaviria</taxon>
        <taxon>Bamfordvirae</taxon>
        <taxon>Nucleocytoviricota</taxon>
        <taxon>Megaviricetes</taxon>
        <taxon>Pimascovirales</taxon>
        <taxon>Ocovirineae</taxon>
        <taxon>Orpheoviridae</taxon>
        <taxon>Alphaorpheovirus</taxon>
        <taxon>Alphaorpheovirus massiliense</taxon>
    </lineage>
</organism>
<accession>A0A2I2L509</accession>
<dbReference type="EMBL" id="LT906555">
    <property type="protein sequence ID" value="SNW62628.1"/>
    <property type="molecule type" value="Genomic_DNA"/>
</dbReference>
<dbReference type="KEGG" id="vg:35382544"/>
<keyword evidence="3" id="KW-1185">Reference proteome</keyword>
<sequence>MSNQNIKLVNDTILIIFGKLTPSEIINYCNTNNENRNLCKIKEFYKYFVDRFFVSNLRTLKDEILEENVLNLAKAVYDTSFINVSSVIKGNQLIKKAMILYHIGNYPLLLSLEEKFIIDLFDHLYPSPTSLRNIQNKQEFMGIQAISDIFDRAFSLKYSLSDIHKLLGAFKIGEINYIIHNLYYLCYSYDRKDIYNDLKDRFTEPTQAPEYNINYIPDIAMMGSMGRELELYSNYLLYTNDDVSGMKDIFNEHLIENSKYPKLLFNKYKNNFLDKNEFNQVYNGNLNEGNYIPYLLKDEVNLKMLLENKEYIKETLGINRYTLKTLNPKLIDWLYNIDQDDGDSDELAVFMFDMITPNVAWELLSIITKGKKKENIDNFYSYLITEGAGLGYIPIVLYTALVYRLTLPSSNLKTLQEYIDYVSLNGTIS</sequence>
<dbReference type="Proteomes" id="UP000236316">
    <property type="component" value="Segment"/>
</dbReference>
<gene>
    <name evidence="2" type="ORF">ORPV_724</name>
</gene>
<keyword evidence="1" id="KW-0472">Membrane</keyword>
<proteinExistence type="predicted"/>
<protein>
    <submittedName>
        <fullName evidence="2">Transmembrane domain-containing protein</fullName>
    </submittedName>
</protein>
<dbReference type="GeneID" id="35382544"/>
<evidence type="ECO:0000256" key="1">
    <source>
        <dbReference type="SAM" id="Phobius"/>
    </source>
</evidence>
<feature type="transmembrane region" description="Helical" evidence="1">
    <location>
        <begin position="379"/>
        <end position="403"/>
    </location>
</feature>
<keyword evidence="1" id="KW-1133">Transmembrane helix</keyword>
<name>A0A2I2L509_9VIRU</name>